<organism evidence="1 2">
    <name type="scientific">Pseudomonas phage Littlefix</name>
    <dbReference type="NCBI Taxonomy" id="2079289"/>
    <lineage>
        <taxon>Viruses</taxon>
        <taxon>Duplodnaviria</taxon>
        <taxon>Heunggongvirae</taxon>
        <taxon>Uroviricota</taxon>
        <taxon>Caudoviricetes</taxon>
        <taxon>Schitoviridae</taxon>
        <taxon>Littlefixvirus</taxon>
        <taxon>Littlefixvirus littlefix</taxon>
    </lineage>
</organism>
<reference evidence="2" key="1">
    <citation type="submission" date="2018-01" db="EMBL/GenBank/DDBJ databases">
        <title>Pseudomonas phages infecting Pseudomonas sp. isolated from Prunus avium.</title>
        <authorList>
            <person name="Colberg O."/>
            <person name="Carstens A.B."/>
            <person name="Kot W."/>
            <person name="Hansen L.H."/>
        </authorList>
    </citation>
    <scope>NUCLEOTIDE SEQUENCE [LARGE SCALE GENOMIC DNA]</scope>
</reference>
<proteinExistence type="predicted"/>
<evidence type="ECO:0000313" key="2">
    <source>
        <dbReference type="Proteomes" id="UP000240903"/>
    </source>
</evidence>
<dbReference type="Proteomes" id="UP000240903">
    <property type="component" value="Segment"/>
</dbReference>
<sequence length="38" mass="4418">MIQKEMFVATKVAKQDELVKNLVLRVNRKPCEVVLHPI</sequence>
<accession>A0A2K9VHJ5</accession>
<evidence type="ECO:0000313" key="1">
    <source>
        <dbReference type="EMBL" id="AUV61823.1"/>
    </source>
</evidence>
<name>A0A2K9VHJ5_9CAUD</name>
<gene>
    <name evidence="1" type="ORF">PsPhLittlefix_gp08</name>
</gene>
<protein>
    <submittedName>
        <fullName evidence="1">Uncharacterized protein</fullName>
    </submittedName>
</protein>
<dbReference type="EMBL" id="MG775260">
    <property type="protein sequence ID" value="AUV61823.1"/>
    <property type="molecule type" value="Genomic_DNA"/>
</dbReference>
<keyword evidence="2" id="KW-1185">Reference proteome</keyword>